<feature type="domain" description="Transposase Tc1-like" evidence="2">
    <location>
        <begin position="70"/>
        <end position="116"/>
    </location>
</feature>
<evidence type="ECO:0000256" key="1">
    <source>
        <dbReference type="SAM" id="MobiDB-lite"/>
    </source>
</evidence>
<dbReference type="InterPro" id="IPR002492">
    <property type="entry name" value="Transposase_Tc1-like"/>
</dbReference>
<dbReference type="AlphaFoldDB" id="A0A8C9ZX39"/>
<dbReference type="InterPro" id="IPR036388">
    <property type="entry name" value="WH-like_DNA-bd_sf"/>
</dbReference>
<feature type="compositionally biased region" description="Basic and acidic residues" evidence="1">
    <location>
        <begin position="44"/>
        <end position="54"/>
    </location>
</feature>
<dbReference type="SUPFAM" id="SSF46689">
    <property type="entry name" value="Homeodomain-like"/>
    <property type="match status" value="1"/>
</dbReference>
<evidence type="ECO:0000259" key="2">
    <source>
        <dbReference type="Pfam" id="PF01498"/>
    </source>
</evidence>
<dbReference type="Pfam" id="PF13384">
    <property type="entry name" value="HTH_23"/>
    <property type="match status" value="1"/>
</dbReference>
<dbReference type="Proteomes" id="UP000694568">
    <property type="component" value="Unplaced"/>
</dbReference>
<feature type="region of interest" description="Disordered" evidence="1">
    <location>
        <begin position="44"/>
        <end position="72"/>
    </location>
</feature>
<dbReference type="Gene3D" id="3.30.420.10">
    <property type="entry name" value="Ribonuclease H-like superfamily/Ribonuclease H"/>
    <property type="match status" value="1"/>
</dbReference>
<reference evidence="3" key="1">
    <citation type="submission" date="2025-08" db="UniProtKB">
        <authorList>
            <consortium name="Ensembl"/>
        </authorList>
    </citation>
    <scope>IDENTIFICATION</scope>
</reference>
<protein>
    <recommendedName>
        <fullName evidence="2">Transposase Tc1-like domain-containing protein</fullName>
    </recommendedName>
</protein>
<dbReference type="GeneTree" id="ENSGT01150000289078"/>
<dbReference type="InterPro" id="IPR009057">
    <property type="entry name" value="Homeodomain-like_sf"/>
</dbReference>
<dbReference type="GO" id="GO:0006313">
    <property type="term" value="P:DNA transposition"/>
    <property type="evidence" value="ECO:0007669"/>
    <property type="project" value="InterPro"/>
</dbReference>
<accession>A0A8C9ZX39</accession>
<dbReference type="Gene3D" id="1.10.10.10">
    <property type="entry name" value="Winged helix-like DNA-binding domain superfamily/Winged helix DNA-binding domain"/>
    <property type="match status" value="1"/>
</dbReference>
<evidence type="ECO:0000313" key="4">
    <source>
        <dbReference type="Proteomes" id="UP000694568"/>
    </source>
</evidence>
<dbReference type="GO" id="GO:0003677">
    <property type="term" value="F:DNA binding"/>
    <property type="evidence" value="ECO:0007669"/>
    <property type="project" value="InterPro"/>
</dbReference>
<sequence>MPMVPAHLRERALGMVQRGMRIADVARAINCNVRTVSRLRQRYRETGRTADRPRTGTGLQQQTARVTPGVHNPSISAQTFRNSLRDAGLRACRPVVRQVLTRHHRQQRRLWAQTHLCWTRQDWQKVLFTDESWFCLTRGDGRTRAISMLYITGMTSSSLMWYPSCRLILT</sequence>
<dbReference type="GO" id="GO:0015074">
    <property type="term" value="P:DNA integration"/>
    <property type="evidence" value="ECO:0007669"/>
    <property type="project" value="InterPro"/>
</dbReference>
<dbReference type="Ensembl" id="ENSSLUT00000044072.1">
    <property type="protein sequence ID" value="ENSSLUP00000042706.1"/>
    <property type="gene ID" value="ENSSLUG00000018989.1"/>
</dbReference>
<reference evidence="3" key="2">
    <citation type="submission" date="2025-09" db="UniProtKB">
        <authorList>
            <consortium name="Ensembl"/>
        </authorList>
    </citation>
    <scope>IDENTIFICATION</scope>
</reference>
<proteinExistence type="predicted"/>
<dbReference type="Pfam" id="PF01498">
    <property type="entry name" value="HTH_Tnp_Tc3_2"/>
    <property type="match status" value="1"/>
</dbReference>
<evidence type="ECO:0000313" key="3">
    <source>
        <dbReference type="Ensembl" id="ENSSLUP00000042706.1"/>
    </source>
</evidence>
<keyword evidence="4" id="KW-1185">Reference proteome</keyword>
<name>A0A8C9ZX39_SANLU</name>
<dbReference type="InterPro" id="IPR036397">
    <property type="entry name" value="RNaseH_sf"/>
</dbReference>
<organism evidence="3 4">
    <name type="scientific">Sander lucioperca</name>
    <name type="common">Pike-perch</name>
    <name type="synonym">Perca lucioperca</name>
    <dbReference type="NCBI Taxonomy" id="283035"/>
    <lineage>
        <taxon>Eukaryota</taxon>
        <taxon>Metazoa</taxon>
        <taxon>Chordata</taxon>
        <taxon>Craniata</taxon>
        <taxon>Vertebrata</taxon>
        <taxon>Euteleostomi</taxon>
        <taxon>Actinopterygii</taxon>
        <taxon>Neopterygii</taxon>
        <taxon>Teleostei</taxon>
        <taxon>Neoteleostei</taxon>
        <taxon>Acanthomorphata</taxon>
        <taxon>Eupercaria</taxon>
        <taxon>Perciformes</taxon>
        <taxon>Percoidei</taxon>
        <taxon>Percidae</taxon>
        <taxon>Luciopercinae</taxon>
        <taxon>Sander</taxon>
    </lineage>
</organism>